<accession>A0ACA8DW16</accession>
<dbReference type="Proteomes" id="UP000217277">
    <property type="component" value="Chromosome I"/>
</dbReference>
<gene>
    <name evidence="1" type="ORF">PAGA_a1877</name>
</gene>
<sequence>MPFVLSGLTAKTFFSDNIFNYKKHHLSGAFLFLKLLLSKQFVLSR</sequence>
<name>A0ACA8DW16_9GAMM</name>
<dbReference type="EMBL" id="CP011011">
    <property type="protein sequence ID" value="ATC82229.1"/>
    <property type="molecule type" value="Genomic_DNA"/>
</dbReference>
<keyword evidence="2" id="KW-1185">Reference proteome</keyword>
<evidence type="ECO:0000313" key="1">
    <source>
        <dbReference type="EMBL" id="ATC82229.1"/>
    </source>
</evidence>
<organism evidence="1 2">
    <name type="scientific">Pseudoalteromonas agarivorans DSM 14585</name>
    <dbReference type="NCBI Taxonomy" id="1312369"/>
    <lineage>
        <taxon>Bacteria</taxon>
        <taxon>Pseudomonadati</taxon>
        <taxon>Pseudomonadota</taxon>
        <taxon>Gammaproteobacteria</taxon>
        <taxon>Alteromonadales</taxon>
        <taxon>Pseudoalteromonadaceae</taxon>
        <taxon>Pseudoalteromonas</taxon>
    </lineage>
</organism>
<evidence type="ECO:0000313" key="2">
    <source>
        <dbReference type="Proteomes" id="UP000217277"/>
    </source>
</evidence>
<protein>
    <submittedName>
        <fullName evidence="1">Uncharacterized protein</fullName>
    </submittedName>
</protein>
<proteinExistence type="predicted"/>
<reference evidence="1" key="1">
    <citation type="submission" date="2015-03" db="EMBL/GenBank/DDBJ databases">
        <authorList>
            <person name="Xie B.-B."/>
            <person name="Rong J.-C."/>
            <person name="Qin Q.-L."/>
            <person name="Zhang Y.-Z."/>
        </authorList>
    </citation>
    <scope>NUCLEOTIDE SEQUENCE</scope>
    <source>
        <strain evidence="1">DSM 14585</strain>
    </source>
</reference>